<evidence type="ECO:0000313" key="2">
    <source>
        <dbReference type="Proteomes" id="UP000437736"/>
    </source>
</evidence>
<evidence type="ECO:0008006" key="3">
    <source>
        <dbReference type="Google" id="ProtNLM"/>
    </source>
</evidence>
<name>A0ABW9QUW4_9ACTN</name>
<gene>
    <name evidence="1" type="ORF">GHK86_10110</name>
</gene>
<dbReference type="Proteomes" id="UP000437736">
    <property type="component" value="Unassembled WGS sequence"/>
</dbReference>
<organism evidence="1 2">
    <name type="scientific">Acidiferrimicrobium australe</name>
    <dbReference type="NCBI Taxonomy" id="2664430"/>
    <lineage>
        <taxon>Bacteria</taxon>
        <taxon>Bacillati</taxon>
        <taxon>Actinomycetota</taxon>
        <taxon>Acidimicrobiia</taxon>
        <taxon>Acidimicrobiales</taxon>
        <taxon>Acidimicrobiaceae</taxon>
        <taxon>Acidiferrimicrobium</taxon>
    </lineage>
</organism>
<accession>A0ABW9QUW4</accession>
<reference evidence="1 2" key="1">
    <citation type="submission" date="2019-11" db="EMBL/GenBank/DDBJ databases">
        <title>Acidiferrimicrobium australis gen. nov., sp. nov., an acidophilic and obligately heterotrophic, member of the Actinobacteria that catalyses dissimilatory oxido- reduction of iron isolated from metal-rich acidic water in Chile.</title>
        <authorList>
            <person name="Gonzalez D."/>
            <person name="Huber K."/>
            <person name="Hedrich S."/>
            <person name="Rojas-Villalobos C."/>
            <person name="Quatrini R."/>
            <person name="Dinamarca M.A."/>
            <person name="Schwarz A."/>
            <person name="Canales C."/>
            <person name="Nancucheo I."/>
        </authorList>
    </citation>
    <scope>NUCLEOTIDE SEQUENCE [LARGE SCALE GENOMIC DNA]</scope>
    <source>
        <strain evidence="1 2">USS-CCA1</strain>
    </source>
</reference>
<sequence length="147" mass="16189">MAARDRASDDRSTSRLDAVERFRSAFAQACQTEVRPAMEAVIERLRANGGGGLIHQHPGGEPRFRHPSCVAWLSLEGEILGEPRPDRHGYLQIEADVTAREILVSEGDMRQGGGGSRSGRAGSWQLSDLTQERVRAELVEIVRRSAQ</sequence>
<protein>
    <recommendedName>
        <fullName evidence="3">DUF559 domain-containing protein</fullName>
    </recommendedName>
</protein>
<comment type="caution">
    <text evidence="1">The sequence shown here is derived from an EMBL/GenBank/DDBJ whole genome shotgun (WGS) entry which is preliminary data.</text>
</comment>
<dbReference type="EMBL" id="WJHE01000473">
    <property type="protein sequence ID" value="MST33072.1"/>
    <property type="molecule type" value="Genomic_DNA"/>
</dbReference>
<keyword evidence="2" id="KW-1185">Reference proteome</keyword>
<evidence type="ECO:0000313" key="1">
    <source>
        <dbReference type="EMBL" id="MST33072.1"/>
    </source>
</evidence>
<proteinExistence type="predicted"/>